<dbReference type="InterPro" id="IPR003593">
    <property type="entry name" value="AAA+_ATPase"/>
</dbReference>
<evidence type="ECO:0000256" key="4">
    <source>
        <dbReference type="ARBA" id="ARBA00022737"/>
    </source>
</evidence>
<keyword evidence="8" id="KW-0472">Membrane</keyword>
<name>A0A5D5AFI7_9EURY</name>
<evidence type="ECO:0000256" key="5">
    <source>
        <dbReference type="ARBA" id="ARBA00022741"/>
    </source>
</evidence>
<feature type="domain" description="ABC transporter" evidence="10">
    <location>
        <begin position="259"/>
        <end position="497"/>
    </location>
</feature>
<dbReference type="PANTHER" id="PTHR43790:SF9">
    <property type="entry name" value="GALACTOFURANOSE TRANSPORTER ATP-BINDING PROTEIN YTFR"/>
    <property type="match status" value="1"/>
</dbReference>
<sequence length="522" mass="57529">MTHSVELTDIRKTFPGVVANDDVSLSVNKGEVHVILGENGAGKSTLMNILYGLYQPDGGTIRIDGEEKEFESPQDAINEGIGMIHQHFKLVGPMTITENIILGSEPKKSLGMSVDMETARREVKELSERYGFDINPEDAVEDVSVGVRQRVEILRALYRGADILILDEPTAVLTPDEIESLFVVFDELIEQGKTIIFITHKLDEVMSVADDISVLRDGKRITTIPAEEATNNRLAELMVGDEVLLELDRDPHPKGEELLRVDDLQIEGDDATLVDDVTLSVREGEVLGIAGVDGNGQTVLSDAIAGLIELDDGSVTFDGEDATEWGRNRLNDAGLSYIPPDRQEQGLVMNFDHGENVILGEQHTFPIGRRMRDDELAEEIVAEYDVKTSGVETSVKSLSGGNQQKLLVGRELERDPKLVIASNPTRGLDVGSIEFIHEQLLSARRNDRGVLLISSKLDELQQLSDRIAVIYEGEIIDTVDPETVTERELGLLMAGQELVTEETDSVSNENTLQAKRIEDENK</sequence>
<evidence type="ECO:0000256" key="1">
    <source>
        <dbReference type="ARBA" id="ARBA00004202"/>
    </source>
</evidence>
<keyword evidence="5" id="KW-0547">Nucleotide-binding</keyword>
<dbReference type="CDD" id="cd03216">
    <property type="entry name" value="ABC_Carb_Monos_I"/>
    <property type="match status" value="1"/>
</dbReference>
<evidence type="ECO:0000256" key="3">
    <source>
        <dbReference type="ARBA" id="ARBA00022475"/>
    </source>
</evidence>
<evidence type="ECO:0000256" key="6">
    <source>
        <dbReference type="ARBA" id="ARBA00022840"/>
    </source>
</evidence>
<dbReference type="PROSITE" id="PS00211">
    <property type="entry name" value="ABC_TRANSPORTER_1"/>
    <property type="match status" value="1"/>
</dbReference>
<dbReference type="SMART" id="SM00382">
    <property type="entry name" value="AAA"/>
    <property type="match status" value="2"/>
</dbReference>
<comment type="caution">
    <text evidence="11">The sequence shown here is derived from an EMBL/GenBank/DDBJ whole genome shotgun (WGS) entry which is preliminary data.</text>
</comment>
<dbReference type="SUPFAM" id="SSF52540">
    <property type="entry name" value="P-loop containing nucleoside triphosphate hydrolases"/>
    <property type="match status" value="2"/>
</dbReference>
<keyword evidence="12" id="KW-1185">Reference proteome</keyword>
<dbReference type="Pfam" id="PF00005">
    <property type="entry name" value="ABC_tran"/>
    <property type="match status" value="2"/>
</dbReference>
<dbReference type="InterPro" id="IPR027417">
    <property type="entry name" value="P-loop_NTPase"/>
</dbReference>
<dbReference type="PANTHER" id="PTHR43790">
    <property type="entry name" value="CARBOHYDRATE TRANSPORT ATP-BINDING PROTEIN MG119-RELATED"/>
    <property type="match status" value="1"/>
</dbReference>
<feature type="region of interest" description="Disordered" evidence="9">
    <location>
        <begin position="500"/>
        <end position="522"/>
    </location>
</feature>
<evidence type="ECO:0000256" key="9">
    <source>
        <dbReference type="SAM" id="MobiDB-lite"/>
    </source>
</evidence>
<dbReference type="PROSITE" id="PS50893">
    <property type="entry name" value="ABC_TRANSPORTER_2"/>
    <property type="match status" value="2"/>
</dbReference>
<comment type="subcellular location">
    <subcellularLocation>
        <location evidence="1">Cell membrane</location>
        <topology evidence="1">Peripheral membrane protein</topology>
    </subcellularLocation>
</comment>
<dbReference type="InterPro" id="IPR003439">
    <property type="entry name" value="ABC_transporter-like_ATP-bd"/>
</dbReference>
<evidence type="ECO:0000256" key="8">
    <source>
        <dbReference type="ARBA" id="ARBA00023136"/>
    </source>
</evidence>
<dbReference type="InterPro" id="IPR017871">
    <property type="entry name" value="ABC_transporter-like_CS"/>
</dbReference>
<dbReference type="GO" id="GO:0016887">
    <property type="term" value="F:ATP hydrolysis activity"/>
    <property type="evidence" value="ECO:0007669"/>
    <property type="project" value="InterPro"/>
</dbReference>
<evidence type="ECO:0000313" key="12">
    <source>
        <dbReference type="Proteomes" id="UP000324104"/>
    </source>
</evidence>
<keyword evidence="3" id="KW-1003">Cell membrane</keyword>
<dbReference type="InterPro" id="IPR050107">
    <property type="entry name" value="ABC_carbohydrate_import_ATPase"/>
</dbReference>
<dbReference type="Proteomes" id="UP000324104">
    <property type="component" value="Unassembled WGS sequence"/>
</dbReference>
<feature type="domain" description="ABC transporter" evidence="10">
    <location>
        <begin position="5"/>
        <end position="242"/>
    </location>
</feature>
<evidence type="ECO:0000313" key="11">
    <source>
        <dbReference type="EMBL" id="TYT60526.1"/>
    </source>
</evidence>
<organism evidence="11 12">
    <name type="scientific">Natrialba swarupiae</name>
    <dbReference type="NCBI Taxonomy" id="2448032"/>
    <lineage>
        <taxon>Archaea</taxon>
        <taxon>Methanobacteriati</taxon>
        <taxon>Methanobacteriota</taxon>
        <taxon>Stenosarchaea group</taxon>
        <taxon>Halobacteria</taxon>
        <taxon>Halobacteriales</taxon>
        <taxon>Natrialbaceae</taxon>
        <taxon>Natrialba</taxon>
    </lineage>
</organism>
<keyword evidence="7" id="KW-1278">Translocase</keyword>
<reference evidence="11 12" key="1">
    <citation type="submission" date="2019-08" db="EMBL/GenBank/DDBJ databases">
        <title>Archaea genome.</title>
        <authorList>
            <person name="Kajale S."/>
            <person name="Shouche Y."/>
            <person name="Deshpande N."/>
            <person name="Sharma A."/>
        </authorList>
    </citation>
    <scope>NUCLEOTIDE SEQUENCE [LARGE SCALE GENOMIC DNA]</scope>
    <source>
        <strain evidence="11 12">ESP3B_9</strain>
    </source>
</reference>
<dbReference type="EMBL" id="VTAW01000038">
    <property type="protein sequence ID" value="TYT60526.1"/>
    <property type="molecule type" value="Genomic_DNA"/>
</dbReference>
<dbReference type="AlphaFoldDB" id="A0A5D5AFI7"/>
<keyword evidence="4" id="KW-0677">Repeat</keyword>
<proteinExistence type="predicted"/>
<dbReference type="FunFam" id="3.40.50.300:FF:000127">
    <property type="entry name" value="Ribose import ATP-binding protein RbsA"/>
    <property type="match status" value="1"/>
</dbReference>
<dbReference type="Gene3D" id="3.40.50.300">
    <property type="entry name" value="P-loop containing nucleotide triphosphate hydrolases"/>
    <property type="match status" value="2"/>
</dbReference>
<dbReference type="GO" id="GO:0005886">
    <property type="term" value="C:plasma membrane"/>
    <property type="evidence" value="ECO:0007669"/>
    <property type="project" value="UniProtKB-SubCell"/>
</dbReference>
<keyword evidence="2" id="KW-0813">Transport</keyword>
<keyword evidence="6 11" id="KW-0067">ATP-binding</keyword>
<dbReference type="RefSeq" id="WP_149082946.1">
    <property type="nucleotide sequence ID" value="NZ_VTAW01000038.1"/>
</dbReference>
<accession>A0A5D5AFI7</accession>
<dbReference type="GO" id="GO:0005524">
    <property type="term" value="F:ATP binding"/>
    <property type="evidence" value="ECO:0007669"/>
    <property type="project" value="UniProtKB-KW"/>
</dbReference>
<evidence type="ECO:0000256" key="2">
    <source>
        <dbReference type="ARBA" id="ARBA00022448"/>
    </source>
</evidence>
<protein>
    <submittedName>
        <fullName evidence="11">ABC transporter ATP-binding protein</fullName>
    </submittedName>
</protein>
<evidence type="ECO:0000256" key="7">
    <source>
        <dbReference type="ARBA" id="ARBA00022967"/>
    </source>
</evidence>
<dbReference type="CDD" id="cd03215">
    <property type="entry name" value="ABC_Carb_Monos_II"/>
    <property type="match status" value="1"/>
</dbReference>
<gene>
    <name evidence="11" type="ORF">FYC77_18325</name>
</gene>
<evidence type="ECO:0000259" key="10">
    <source>
        <dbReference type="PROSITE" id="PS50893"/>
    </source>
</evidence>